<feature type="compositionally biased region" description="Basic and acidic residues" evidence="2">
    <location>
        <begin position="9"/>
        <end position="18"/>
    </location>
</feature>
<evidence type="ECO:0000313" key="5">
    <source>
        <dbReference type="Proteomes" id="UP000192596"/>
    </source>
</evidence>
<feature type="region of interest" description="Disordered" evidence="2">
    <location>
        <begin position="533"/>
        <end position="605"/>
    </location>
</feature>
<dbReference type="InterPro" id="IPR030379">
    <property type="entry name" value="G_SEPTIN_dom"/>
</dbReference>
<dbReference type="Pfam" id="PF00735">
    <property type="entry name" value="Septin"/>
    <property type="match status" value="2"/>
</dbReference>
<dbReference type="PROSITE" id="PS51719">
    <property type="entry name" value="G_SEPTIN"/>
    <property type="match status" value="1"/>
</dbReference>
<dbReference type="PANTHER" id="PTHR18884">
    <property type="entry name" value="SEPTIN"/>
    <property type="match status" value="1"/>
</dbReference>
<accession>A0A1V8S988</accession>
<dbReference type="InterPro" id="IPR027417">
    <property type="entry name" value="P-loop_NTPase"/>
</dbReference>
<feature type="compositionally biased region" description="Basic and acidic residues" evidence="2">
    <location>
        <begin position="154"/>
        <end position="165"/>
    </location>
</feature>
<feature type="region of interest" description="Disordered" evidence="2">
    <location>
        <begin position="693"/>
        <end position="727"/>
    </location>
</feature>
<dbReference type="InParanoid" id="A0A1V8S988"/>
<feature type="region of interest" description="Disordered" evidence="2">
    <location>
        <begin position="1"/>
        <end position="216"/>
    </location>
</feature>
<keyword evidence="1" id="KW-0342">GTP-binding</keyword>
<reference evidence="5" key="1">
    <citation type="submission" date="2017-03" db="EMBL/GenBank/DDBJ databases">
        <title>Genomes of endolithic fungi from Antarctica.</title>
        <authorList>
            <person name="Coleine C."/>
            <person name="Masonjones S."/>
            <person name="Stajich J.E."/>
        </authorList>
    </citation>
    <scope>NUCLEOTIDE SEQUENCE [LARGE SCALE GENOMIC DNA]</scope>
    <source>
        <strain evidence="5">CCFEE 5527</strain>
    </source>
</reference>
<protein>
    <recommendedName>
        <fullName evidence="3">Septin-type G domain-containing protein</fullName>
    </recommendedName>
</protein>
<dbReference type="AlphaFoldDB" id="A0A1V8S988"/>
<keyword evidence="5" id="KW-1185">Reference proteome</keyword>
<comment type="caution">
    <text evidence="4">The sequence shown here is derived from an EMBL/GenBank/DDBJ whole genome shotgun (WGS) entry which is preliminary data.</text>
</comment>
<dbReference type="STRING" id="1507870.A0A1V8S988"/>
<keyword evidence="1" id="KW-0547">Nucleotide-binding</keyword>
<feature type="domain" description="Septin-type G" evidence="3">
    <location>
        <begin position="337"/>
        <end position="681"/>
    </location>
</feature>
<dbReference type="SUPFAM" id="SSF52540">
    <property type="entry name" value="P-loop containing nucleoside triphosphate hydrolases"/>
    <property type="match status" value="1"/>
</dbReference>
<gene>
    <name evidence="4" type="ORF">B0A48_18275</name>
</gene>
<evidence type="ECO:0000256" key="1">
    <source>
        <dbReference type="RuleBase" id="RU004560"/>
    </source>
</evidence>
<comment type="similarity">
    <text evidence="1">Belongs to the TRAFAC class TrmE-Era-EngA-EngB-Septin-like GTPase superfamily. Septin GTPase family.</text>
</comment>
<feature type="compositionally biased region" description="Polar residues" evidence="2">
    <location>
        <begin position="305"/>
        <end position="320"/>
    </location>
</feature>
<evidence type="ECO:0000313" key="4">
    <source>
        <dbReference type="EMBL" id="OQN95735.1"/>
    </source>
</evidence>
<evidence type="ECO:0000256" key="2">
    <source>
        <dbReference type="SAM" id="MobiDB-lite"/>
    </source>
</evidence>
<evidence type="ECO:0000259" key="3">
    <source>
        <dbReference type="PROSITE" id="PS51719"/>
    </source>
</evidence>
<proteinExistence type="inferred from homology"/>
<dbReference type="GO" id="GO:0005525">
    <property type="term" value="F:GTP binding"/>
    <property type="evidence" value="ECO:0007669"/>
    <property type="project" value="UniProtKB-KW"/>
</dbReference>
<dbReference type="Gene3D" id="3.40.50.300">
    <property type="entry name" value="P-loop containing nucleotide triphosphate hydrolases"/>
    <property type="match status" value="1"/>
</dbReference>
<dbReference type="OrthoDB" id="5337438at2759"/>
<feature type="compositionally biased region" description="Polar residues" evidence="2">
    <location>
        <begin position="116"/>
        <end position="131"/>
    </location>
</feature>
<name>A0A1V8S988_9PEZI</name>
<feature type="compositionally biased region" description="Polar residues" evidence="2">
    <location>
        <begin position="138"/>
        <end position="147"/>
    </location>
</feature>
<dbReference type="Proteomes" id="UP000192596">
    <property type="component" value="Unassembled WGS sequence"/>
</dbReference>
<feature type="region of interest" description="Disordered" evidence="2">
    <location>
        <begin position="276"/>
        <end position="337"/>
    </location>
</feature>
<organism evidence="4 5">
    <name type="scientific">Cryoendolithus antarcticus</name>
    <dbReference type="NCBI Taxonomy" id="1507870"/>
    <lineage>
        <taxon>Eukaryota</taxon>
        <taxon>Fungi</taxon>
        <taxon>Dikarya</taxon>
        <taxon>Ascomycota</taxon>
        <taxon>Pezizomycotina</taxon>
        <taxon>Dothideomycetes</taxon>
        <taxon>Dothideomycetidae</taxon>
        <taxon>Cladosporiales</taxon>
        <taxon>Cladosporiaceae</taxon>
        <taxon>Cryoendolithus</taxon>
    </lineage>
</organism>
<dbReference type="EMBL" id="NAJO01000080">
    <property type="protein sequence ID" value="OQN95735.1"/>
    <property type="molecule type" value="Genomic_DNA"/>
</dbReference>
<sequence length="750" mass="81267">MASLSGAGRLKDDVDYSRSHRSPPAVPSIAYNAVSSEQAPEIGDRPLGQTLRSRLDTEQQYQDIARTKSRGGESEHQHQASKHSLSGLLRRQPSGSAVSVHSRAGSEVPTSPPLPANSTFLQYNANTTLGDSQRHTPQDSISTTSERSGLFRTKSKDSVGKERNMLRKSSKARQQQAAELERQAREAQLLPRQPPRLPSHNPLPNLSSFDEGRPDSVAIFSPQAYTDPRAPPAVPQQSHYNNTSTANFSRPGGNAFAMAKSTSFEQNSSSSPAYAVRGASASTSPPSFNALPGSVNGENGETGGASMTNRGRYSYASTAAGNGGHVNSPRRVRRRKDPTPFNILVIGTKSSGKTSFISFLRHSLALPSHKPQEAPFSPPPQGSFTSHYLEADMEGERIGLTLWDSPGLETNIVDLQLRETTAFIEAKFEDTFKEEQKVQRSPGFKDTHIHCVFYVLDPIRLDATVAAAGEKSSKGGLDEDVDLQTLRALWGKTTVIPVIAKADTLTTGHMAFLKRAVWESIKTAKLSPLEALELEEDDIDSGRDSDNDDEDSDVPTHDTDAQESVTNNLLDRSSSDDSIPLPTKRTSHARQPSGPAPLNDEEPYIPLSILSPDPHVLAKSPSPSQKDLVRTFPWGTASPFNPQHCDFLRLRDSIFLEWRSDLRELSRVRWYEAWRTARLRIVPGSKMRIKGGVTPVGAVPREGRGASGGFKGEGRVPRSVSSQGQSGVMGMGQSVVGGAGVPQSVGAAAY</sequence>